<dbReference type="SUPFAM" id="SSF161111">
    <property type="entry name" value="Cation efflux protein transmembrane domain-like"/>
    <property type="match status" value="1"/>
</dbReference>
<keyword evidence="4 9" id="KW-0812">Transmembrane</keyword>
<dbReference type="OrthoDB" id="9809646at2"/>
<dbReference type="InterPro" id="IPR036837">
    <property type="entry name" value="Cation_efflux_CTD_sf"/>
</dbReference>
<comment type="subcellular location">
    <subcellularLocation>
        <location evidence="1">Membrane</location>
        <topology evidence="1">Multi-pass membrane protein</topology>
    </subcellularLocation>
</comment>
<dbReference type="EMBL" id="JACHEK010000007">
    <property type="protein sequence ID" value="MBB6145795.1"/>
    <property type="molecule type" value="Genomic_DNA"/>
</dbReference>
<reference evidence="12 13" key="1">
    <citation type="submission" date="2020-08" db="EMBL/GenBank/DDBJ databases">
        <title>Genomic Encyclopedia of Type Strains, Phase IV (KMG-IV): sequencing the most valuable type-strain genomes for metagenomic binning, comparative biology and taxonomic classification.</title>
        <authorList>
            <person name="Goeker M."/>
        </authorList>
    </citation>
    <scope>NUCLEOTIDE SEQUENCE [LARGE SCALE GENOMIC DNA]</scope>
    <source>
        <strain evidence="12 13">DSM 103733</strain>
    </source>
</reference>
<evidence type="ECO:0000313" key="13">
    <source>
        <dbReference type="Proteomes" id="UP000538666"/>
    </source>
</evidence>
<comment type="caution">
    <text evidence="12">The sequence shown here is derived from an EMBL/GenBank/DDBJ whole genome shotgun (WGS) entry which is preliminary data.</text>
</comment>
<protein>
    <submittedName>
        <fullName evidence="12">Cobalt-zinc-cadmium efflux system protein</fullName>
    </submittedName>
</protein>
<evidence type="ECO:0000256" key="1">
    <source>
        <dbReference type="ARBA" id="ARBA00004141"/>
    </source>
</evidence>
<feature type="transmembrane region" description="Helical" evidence="9">
    <location>
        <begin position="179"/>
        <end position="202"/>
    </location>
</feature>
<proteinExistence type="inferred from homology"/>
<evidence type="ECO:0000256" key="4">
    <source>
        <dbReference type="ARBA" id="ARBA00022692"/>
    </source>
</evidence>
<feature type="transmembrane region" description="Helical" evidence="9">
    <location>
        <begin position="149"/>
        <end position="173"/>
    </location>
</feature>
<dbReference type="Pfam" id="PF01545">
    <property type="entry name" value="Cation_efflux"/>
    <property type="match status" value="1"/>
</dbReference>
<evidence type="ECO:0000313" key="12">
    <source>
        <dbReference type="EMBL" id="MBB6145795.1"/>
    </source>
</evidence>
<dbReference type="InterPro" id="IPR027470">
    <property type="entry name" value="Cation_efflux_CTD"/>
</dbReference>
<organism evidence="12 13">
    <name type="scientific">Silvibacterium bohemicum</name>
    <dbReference type="NCBI Taxonomy" id="1577686"/>
    <lineage>
        <taxon>Bacteria</taxon>
        <taxon>Pseudomonadati</taxon>
        <taxon>Acidobacteriota</taxon>
        <taxon>Terriglobia</taxon>
        <taxon>Terriglobales</taxon>
        <taxon>Acidobacteriaceae</taxon>
        <taxon>Silvibacterium</taxon>
    </lineage>
</organism>
<accession>A0A841JYT5</accession>
<name>A0A841JYT5_9BACT</name>
<dbReference type="PANTHER" id="PTHR11562:SF17">
    <property type="entry name" value="RE54080P-RELATED"/>
    <property type="match status" value="1"/>
</dbReference>
<feature type="domain" description="Cation efflux protein transmembrane" evidence="10">
    <location>
        <begin position="16"/>
        <end position="210"/>
    </location>
</feature>
<sequence length="314" mass="33925">MHVHAPSTAKMQRVLRLSLVATLAYVVLTLLAGLRAHSLALISEAGHNASDALALVLSFVAVHFQSRPATDRKTFGYQRAGVLAAFLNALTLILISLWIGMEAVHRFAAPAVVQPRIMMLVAAAGVLMNGVIALLLWRVSHDVNMRSVFVHMLGDTLSTAAVIVGGAAIFITGRSGHPWLWLDPALSLAIAALILWSSFGIVKETLNILLEGTPRGLSLTEIRTQLEQIEGVEDVHDLHVWCLGSQTNALASHVTIADIPPSESARILEQINGTLRASFHIHHTTIQFEHTNCPVAHGCVMPVEAVTSHAHHHH</sequence>
<comment type="similarity">
    <text evidence="2">Belongs to the cation diffusion facilitator (CDF) transporter (TC 2.A.4) family. SLC30A subfamily.</text>
</comment>
<keyword evidence="7" id="KW-0406">Ion transport</keyword>
<dbReference type="GO" id="GO:0005886">
    <property type="term" value="C:plasma membrane"/>
    <property type="evidence" value="ECO:0007669"/>
    <property type="project" value="TreeGrafter"/>
</dbReference>
<dbReference type="InterPro" id="IPR027469">
    <property type="entry name" value="Cation_efflux_TMD_sf"/>
</dbReference>
<gene>
    <name evidence="12" type="ORF">HNQ77_003756</name>
</gene>
<feature type="transmembrane region" description="Helical" evidence="9">
    <location>
        <begin position="117"/>
        <end position="137"/>
    </location>
</feature>
<keyword evidence="5" id="KW-0862">Zinc</keyword>
<dbReference type="AlphaFoldDB" id="A0A841JYT5"/>
<dbReference type="PANTHER" id="PTHR11562">
    <property type="entry name" value="CATION EFFLUX PROTEIN/ ZINC TRANSPORTER"/>
    <property type="match status" value="1"/>
</dbReference>
<dbReference type="Proteomes" id="UP000538666">
    <property type="component" value="Unassembled WGS sequence"/>
</dbReference>
<evidence type="ECO:0000256" key="2">
    <source>
        <dbReference type="ARBA" id="ARBA00008873"/>
    </source>
</evidence>
<dbReference type="SUPFAM" id="SSF160240">
    <property type="entry name" value="Cation efflux protein cytoplasmic domain-like"/>
    <property type="match status" value="1"/>
</dbReference>
<feature type="transmembrane region" description="Helical" evidence="9">
    <location>
        <begin position="82"/>
        <end position="101"/>
    </location>
</feature>
<evidence type="ECO:0000256" key="7">
    <source>
        <dbReference type="ARBA" id="ARBA00023065"/>
    </source>
</evidence>
<keyword evidence="13" id="KW-1185">Reference proteome</keyword>
<evidence type="ECO:0000259" key="10">
    <source>
        <dbReference type="Pfam" id="PF01545"/>
    </source>
</evidence>
<evidence type="ECO:0000256" key="9">
    <source>
        <dbReference type="SAM" id="Phobius"/>
    </source>
</evidence>
<evidence type="ECO:0000256" key="6">
    <source>
        <dbReference type="ARBA" id="ARBA00022989"/>
    </source>
</evidence>
<keyword evidence="5" id="KW-0864">Zinc transport</keyword>
<dbReference type="GO" id="GO:0005385">
    <property type="term" value="F:zinc ion transmembrane transporter activity"/>
    <property type="evidence" value="ECO:0007669"/>
    <property type="project" value="TreeGrafter"/>
</dbReference>
<keyword evidence="8 9" id="KW-0472">Membrane</keyword>
<dbReference type="InterPro" id="IPR050681">
    <property type="entry name" value="CDF/SLC30A"/>
</dbReference>
<dbReference type="RefSeq" id="WP_050060824.1">
    <property type="nucleotide sequence ID" value="NZ_JACHEK010000007.1"/>
</dbReference>
<evidence type="ECO:0000256" key="3">
    <source>
        <dbReference type="ARBA" id="ARBA00022448"/>
    </source>
</evidence>
<dbReference type="InterPro" id="IPR058533">
    <property type="entry name" value="Cation_efflux_TM"/>
</dbReference>
<keyword evidence="3" id="KW-0813">Transport</keyword>
<dbReference type="InterPro" id="IPR002524">
    <property type="entry name" value="Cation_efflux"/>
</dbReference>
<dbReference type="Gene3D" id="1.20.1510.10">
    <property type="entry name" value="Cation efflux protein transmembrane domain"/>
    <property type="match status" value="1"/>
</dbReference>
<keyword evidence="6 9" id="KW-1133">Transmembrane helix</keyword>
<evidence type="ECO:0000256" key="8">
    <source>
        <dbReference type="ARBA" id="ARBA00023136"/>
    </source>
</evidence>
<evidence type="ECO:0000256" key="5">
    <source>
        <dbReference type="ARBA" id="ARBA00022906"/>
    </source>
</evidence>
<evidence type="ECO:0000259" key="11">
    <source>
        <dbReference type="Pfam" id="PF16916"/>
    </source>
</evidence>
<dbReference type="NCBIfam" id="TIGR01297">
    <property type="entry name" value="CDF"/>
    <property type="match status" value="1"/>
</dbReference>
<feature type="domain" description="Cation efflux protein cytoplasmic" evidence="11">
    <location>
        <begin position="215"/>
        <end position="290"/>
    </location>
</feature>
<dbReference type="Pfam" id="PF16916">
    <property type="entry name" value="ZT_dimer"/>
    <property type="match status" value="1"/>
</dbReference>